<dbReference type="InterPro" id="IPR002052">
    <property type="entry name" value="DNA_methylase_N6_adenine_CS"/>
</dbReference>
<dbReference type="InterPro" id="IPR002941">
    <property type="entry name" value="DNA_methylase_N4/N6"/>
</dbReference>
<dbReference type="Gene3D" id="3.40.50.150">
    <property type="entry name" value="Vaccinia Virus protein VP39"/>
    <property type="match status" value="1"/>
</dbReference>
<sequence>MAIELVWDGKRAAAAEAERASTSIGLPEGNVVVEGDNLEVLRALEDPVDLIYIDPPYNTGNDFTYHDNFAGHEAWLSMMYPRLLLAHRLLKPTGSMLISIDDNELDTLTRLCKEIFSDDRVEVLVWNTEAEGSSGTLKQVRTVRSSHEYVVACHGPQVQWNRIHEALAGREHELQTANLAVNASRERSDHPNYFTITGPHGDEFTRQWKWDRDEIRRLQEEDLLYFGRDGRRQPRRVIPTDHRRTTYLRSILNYGGTTVGRKDFEAVMGREIEFSYPKPIVLLRKLILSASGPEATVLDFFAGTGTTGVAVEAANAEDGGARRFILVQQPEPAGPRAVDAGLPTLAAITRERLARMNVEFSPVYVT</sequence>
<keyword evidence="3" id="KW-0808">Transferase</keyword>
<evidence type="ECO:0000256" key="4">
    <source>
        <dbReference type="ARBA" id="ARBA00022691"/>
    </source>
</evidence>
<dbReference type="GO" id="GO:0032259">
    <property type="term" value="P:methylation"/>
    <property type="evidence" value="ECO:0007669"/>
    <property type="project" value="UniProtKB-KW"/>
</dbReference>
<dbReference type="EMBL" id="JAVDXZ010000001">
    <property type="protein sequence ID" value="MDR7330699.1"/>
    <property type="molecule type" value="Genomic_DNA"/>
</dbReference>
<dbReference type="InterPro" id="IPR002295">
    <property type="entry name" value="N4/N6-MTase_EcoPI_Mod-like"/>
</dbReference>
<organism evidence="6 7">
    <name type="scientific">Corynebacterium guangdongense</name>
    <dbReference type="NCBI Taxonomy" id="1783348"/>
    <lineage>
        <taxon>Bacteria</taxon>
        <taxon>Bacillati</taxon>
        <taxon>Actinomycetota</taxon>
        <taxon>Actinomycetes</taxon>
        <taxon>Mycobacteriales</taxon>
        <taxon>Corynebacteriaceae</taxon>
        <taxon>Corynebacterium</taxon>
    </lineage>
</organism>
<dbReference type="InterPro" id="IPR029063">
    <property type="entry name" value="SAM-dependent_MTases_sf"/>
</dbReference>
<evidence type="ECO:0000313" key="7">
    <source>
        <dbReference type="Proteomes" id="UP001180840"/>
    </source>
</evidence>
<comment type="caution">
    <text evidence="6">The sequence shown here is derived from an EMBL/GenBank/DDBJ whole genome shotgun (WGS) entry which is preliminary data.</text>
</comment>
<dbReference type="SUPFAM" id="SSF53335">
    <property type="entry name" value="S-adenosyl-L-methionine-dependent methyltransferases"/>
    <property type="match status" value="1"/>
</dbReference>
<comment type="similarity">
    <text evidence="1">Belongs to the N(4)/N(6)-methyltransferase family.</text>
</comment>
<evidence type="ECO:0000256" key="1">
    <source>
        <dbReference type="ARBA" id="ARBA00006594"/>
    </source>
</evidence>
<gene>
    <name evidence="6" type="ORF">J2S39_002375</name>
</gene>
<dbReference type="PRINTS" id="PR00506">
    <property type="entry name" value="D21N6MTFRASE"/>
</dbReference>
<name>A0ABU2A0J4_9CORY</name>
<keyword evidence="2 6" id="KW-0489">Methyltransferase</keyword>
<dbReference type="PROSITE" id="PS00092">
    <property type="entry name" value="N6_MTASE"/>
    <property type="match status" value="1"/>
</dbReference>
<evidence type="ECO:0000259" key="5">
    <source>
        <dbReference type="Pfam" id="PF01555"/>
    </source>
</evidence>
<reference evidence="6" key="1">
    <citation type="submission" date="2023-07" db="EMBL/GenBank/DDBJ databases">
        <title>Sequencing the genomes of 1000 actinobacteria strains.</title>
        <authorList>
            <person name="Klenk H.-P."/>
        </authorList>
    </citation>
    <scope>NUCLEOTIDE SEQUENCE</scope>
    <source>
        <strain evidence="6">DSM 107476</strain>
    </source>
</reference>
<evidence type="ECO:0000256" key="3">
    <source>
        <dbReference type="ARBA" id="ARBA00022679"/>
    </source>
</evidence>
<evidence type="ECO:0000313" key="6">
    <source>
        <dbReference type="EMBL" id="MDR7330699.1"/>
    </source>
</evidence>
<dbReference type="Proteomes" id="UP001180840">
    <property type="component" value="Unassembled WGS sequence"/>
</dbReference>
<evidence type="ECO:0000256" key="2">
    <source>
        <dbReference type="ARBA" id="ARBA00022603"/>
    </source>
</evidence>
<accession>A0ABU2A0J4</accession>
<dbReference type="Pfam" id="PF01555">
    <property type="entry name" value="N6_N4_Mtase"/>
    <property type="match status" value="1"/>
</dbReference>
<proteinExistence type="inferred from homology"/>
<feature type="domain" description="DNA methylase N-4/N-6" evidence="5">
    <location>
        <begin position="48"/>
        <end position="316"/>
    </location>
</feature>
<dbReference type="GO" id="GO:0008168">
    <property type="term" value="F:methyltransferase activity"/>
    <property type="evidence" value="ECO:0007669"/>
    <property type="project" value="UniProtKB-KW"/>
</dbReference>
<keyword evidence="4" id="KW-0949">S-adenosyl-L-methionine</keyword>
<protein>
    <submittedName>
        <fullName evidence="6">DNA modification methylase</fullName>
    </submittedName>
</protein>
<dbReference type="RefSeq" id="WP_290196639.1">
    <property type="nucleotide sequence ID" value="NZ_CP047654.1"/>
</dbReference>
<keyword evidence="7" id="KW-1185">Reference proteome</keyword>